<dbReference type="EMBL" id="QOUX01000001">
    <property type="protein sequence ID" value="RXJ04454.1"/>
    <property type="molecule type" value="Genomic_DNA"/>
</dbReference>
<keyword evidence="1" id="KW-1133">Transmembrane helix</keyword>
<dbReference type="AlphaFoldDB" id="A0A4Q0VXP0"/>
<dbReference type="RefSeq" id="WP_129076796.1">
    <property type="nucleotide sequence ID" value="NZ_QOUX01000001.1"/>
</dbReference>
<protein>
    <submittedName>
        <fullName evidence="2">Uncharacterized protein</fullName>
    </submittedName>
</protein>
<keyword evidence="1" id="KW-0812">Transmembrane</keyword>
<feature type="transmembrane region" description="Helical" evidence="1">
    <location>
        <begin position="12"/>
        <end position="30"/>
    </location>
</feature>
<accession>A0A4Q0VXP0</accession>
<name>A0A4Q0VXP0_9BACI</name>
<comment type="caution">
    <text evidence="2">The sequence shown here is derived from an EMBL/GenBank/DDBJ whole genome shotgun (WGS) entry which is preliminary data.</text>
</comment>
<keyword evidence="1" id="KW-0472">Membrane</keyword>
<keyword evidence="3" id="KW-1185">Reference proteome</keyword>
<dbReference type="Proteomes" id="UP000290649">
    <property type="component" value="Unassembled WGS sequence"/>
</dbReference>
<organism evidence="2 3">
    <name type="scientific">Anaerobacillus alkaliphilus</name>
    <dbReference type="NCBI Taxonomy" id="1548597"/>
    <lineage>
        <taxon>Bacteria</taxon>
        <taxon>Bacillati</taxon>
        <taxon>Bacillota</taxon>
        <taxon>Bacilli</taxon>
        <taxon>Bacillales</taxon>
        <taxon>Bacillaceae</taxon>
        <taxon>Anaerobacillus</taxon>
    </lineage>
</organism>
<sequence>MYKVNLKKYLNRFLILLIGVFIIYSIYIHLEYRHYINQSIDRNYDSLWSISVKGSNLANRLEEFVHLPIEKEEISEVKSELYNNWRIVNGESRSIHSDLFAMSPIHMGDASSDWGLLQYSLFRVDIFISGMTNKFLENHSYAMSSEEKEKMEAVITVFRTISEEKENELGDIEDILQSIKEPMLIIDDNYSNILVRTGRK</sequence>
<evidence type="ECO:0000313" key="2">
    <source>
        <dbReference type="EMBL" id="RXJ04454.1"/>
    </source>
</evidence>
<evidence type="ECO:0000313" key="3">
    <source>
        <dbReference type="Proteomes" id="UP000290649"/>
    </source>
</evidence>
<reference evidence="2 3" key="1">
    <citation type="journal article" date="2019" name="Int. J. Syst. Evol. Microbiol.">
        <title>Anaerobacillus alkaliphilus sp. nov., a novel alkaliphilic and moderately halophilic bacterium.</title>
        <authorList>
            <person name="Borsodi A.K."/>
            <person name="Aszalos J.M."/>
            <person name="Bihari P."/>
            <person name="Nagy I."/>
            <person name="Schumann P."/>
            <person name="Sproer C."/>
            <person name="Kovacs A.L."/>
            <person name="Boka K."/>
            <person name="Dobosy P."/>
            <person name="Ovari M."/>
            <person name="Szili-Kovacs T."/>
            <person name="Toth E."/>
        </authorList>
    </citation>
    <scope>NUCLEOTIDE SEQUENCE [LARGE SCALE GENOMIC DNA]</scope>
    <source>
        <strain evidence="2 3">B16-10</strain>
    </source>
</reference>
<gene>
    <name evidence="2" type="ORF">DS745_03460</name>
</gene>
<proteinExistence type="predicted"/>
<evidence type="ECO:0000256" key="1">
    <source>
        <dbReference type="SAM" id="Phobius"/>
    </source>
</evidence>
<dbReference type="OrthoDB" id="2629137at2"/>